<proteinExistence type="predicted"/>
<name>A0A6J4N2T7_9BACT</name>
<evidence type="ECO:0000259" key="3">
    <source>
        <dbReference type="PROSITE" id="PS51832"/>
    </source>
</evidence>
<dbReference type="SUPFAM" id="SSF52172">
    <property type="entry name" value="CheY-like"/>
    <property type="match status" value="1"/>
</dbReference>
<dbReference type="InterPro" id="IPR037522">
    <property type="entry name" value="HD_GYP_dom"/>
</dbReference>
<evidence type="ECO:0000313" key="4">
    <source>
        <dbReference type="EMBL" id="CAA9373442.1"/>
    </source>
</evidence>
<dbReference type="PROSITE" id="PS51832">
    <property type="entry name" value="HD_GYP"/>
    <property type="match status" value="1"/>
</dbReference>
<dbReference type="InterPro" id="IPR052020">
    <property type="entry name" value="Cyclic_di-GMP/3'3'-cGAMP_PDE"/>
</dbReference>
<sequence>MALGRELELRDEQLNALALAALLSDLGGLAMNGAGDDGQREVAVTLQLLQGVALPAGVHDALAHQHEHWDGTGTPDGLAEDRIPFPARILAVARGCSHLLADGPGRQPMGVAAAVDEMQRQAGSVYDPVVASLLRRVFAQRERHGIGYGWGGHVYVAHPEELRGLGLATRLHSAGYATETAADVAEVRERLRAGAVQALVVGARLAGGDVAALVQEIRGAAHLRAVPVVVIDADSPDLRISLLSAGADVCFAPDVSFTEFKATLDALLRRSELVMGAAPAAPFAGRGFA</sequence>
<dbReference type="AlphaFoldDB" id="A0A6J4N2T7"/>
<dbReference type="Gene3D" id="1.10.3210.10">
    <property type="entry name" value="Hypothetical protein af1432"/>
    <property type="match status" value="1"/>
</dbReference>
<evidence type="ECO:0000256" key="1">
    <source>
        <dbReference type="PROSITE-ProRule" id="PRU00169"/>
    </source>
</evidence>
<accession>A0A6J4N2T7</accession>
<gene>
    <name evidence="4" type="ORF">AVDCRST_MAG89-4795</name>
</gene>
<dbReference type="EMBL" id="CADCTV010001008">
    <property type="protein sequence ID" value="CAA9373442.1"/>
    <property type="molecule type" value="Genomic_DNA"/>
</dbReference>
<feature type="domain" description="Response regulatory" evidence="2">
    <location>
        <begin position="153"/>
        <end position="268"/>
    </location>
</feature>
<dbReference type="InterPro" id="IPR003607">
    <property type="entry name" value="HD/PDEase_dom"/>
</dbReference>
<dbReference type="PANTHER" id="PTHR45228:SF4">
    <property type="entry name" value="LIPOPROTEIN"/>
    <property type="match status" value="1"/>
</dbReference>
<evidence type="ECO:0008006" key="5">
    <source>
        <dbReference type="Google" id="ProtNLM"/>
    </source>
</evidence>
<protein>
    <recommendedName>
        <fullName evidence="5">Response regulatory domain-containing protein</fullName>
    </recommendedName>
</protein>
<evidence type="ECO:0000259" key="2">
    <source>
        <dbReference type="PROSITE" id="PS50110"/>
    </source>
</evidence>
<dbReference type="InterPro" id="IPR001789">
    <property type="entry name" value="Sig_transdc_resp-reg_receiver"/>
</dbReference>
<dbReference type="Pfam" id="PF13487">
    <property type="entry name" value="HD_5"/>
    <property type="match status" value="1"/>
</dbReference>
<dbReference type="PANTHER" id="PTHR45228">
    <property type="entry name" value="CYCLIC DI-GMP PHOSPHODIESTERASE TM_0186-RELATED"/>
    <property type="match status" value="1"/>
</dbReference>
<dbReference type="Gene3D" id="3.40.50.2300">
    <property type="match status" value="1"/>
</dbReference>
<dbReference type="GO" id="GO:0000160">
    <property type="term" value="P:phosphorelay signal transduction system"/>
    <property type="evidence" value="ECO:0007669"/>
    <property type="project" value="InterPro"/>
</dbReference>
<dbReference type="SUPFAM" id="SSF109604">
    <property type="entry name" value="HD-domain/PDEase-like"/>
    <property type="match status" value="1"/>
</dbReference>
<dbReference type="InterPro" id="IPR011006">
    <property type="entry name" value="CheY-like_superfamily"/>
</dbReference>
<comment type="caution">
    <text evidence="1">Lacks conserved residue(s) required for the propagation of feature annotation.</text>
</comment>
<dbReference type="CDD" id="cd00077">
    <property type="entry name" value="HDc"/>
    <property type="match status" value="1"/>
</dbReference>
<dbReference type="PROSITE" id="PS50110">
    <property type="entry name" value="RESPONSE_REGULATORY"/>
    <property type="match status" value="1"/>
</dbReference>
<organism evidence="4">
    <name type="scientific">uncultured Gemmatimonadota bacterium</name>
    <dbReference type="NCBI Taxonomy" id="203437"/>
    <lineage>
        <taxon>Bacteria</taxon>
        <taxon>Pseudomonadati</taxon>
        <taxon>Gemmatimonadota</taxon>
        <taxon>environmental samples</taxon>
    </lineage>
</organism>
<reference evidence="4" key="1">
    <citation type="submission" date="2020-02" db="EMBL/GenBank/DDBJ databases">
        <authorList>
            <person name="Meier V. D."/>
        </authorList>
    </citation>
    <scope>NUCLEOTIDE SEQUENCE</scope>
    <source>
        <strain evidence="4">AVDCRST_MAG89</strain>
    </source>
</reference>
<feature type="domain" description="HD-GYP" evidence="3">
    <location>
        <begin position="1"/>
        <end position="150"/>
    </location>
</feature>